<accession>A0A094IV23</accession>
<keyword evidence="4 6" id="KW-1133">Transmembrane helix</keyword>
<dbReference type="PRINTS" id="PR00176">
    <property type="entry name" value="NANEUSMPORT"/>
</dbReference>
<dbReference type="CDD" id="cd10336">
    <property type="entry name" value="SLC6sbd_Tyt1-Like"/>
    <property type="match status" value="1"/>
</dbReference>
<feature type="transmembrane region" description="Helical" evidence="6">
    <location>
        <begin position="353"/>
        <end position="372"/>
    </location>
</feature>
<dbReference type="EMBL" id="JPIN01000001">
    <property type="protein sequence ID" value="KFZ29679.1"/>
    <property type="molecule type" value="Genomic_DNA"/>
</dbReference>
<dbReference type="PROSITE" id="PS50267">
    <property type="entry name" value="NA_NEUROTRAN_SYMP_3"/>
    <property type="match status" value="1"/>
</dbReference>
<feature type="transmembrane region" description="Helical" evidence="6">
    <location>
        <begin position="145"/>
        <end position="163"/>
    </location>
</feature>
<dbReference type="SUPFAM" id="SSF161070">
    <property type="entry name" value="SNF-like"/>
    <property type="match status" value="1"/>
</dbReference>
<dbReference type="NCBIfam" id="NF037979">
    <property type="entry name" value="Na_transp"/>
    <property type="match status" value="1"/>
</dbReference>
<protein>
    <submittedName>
        <fullName evidence="7">Transporter</fullName>
    </submittedName>
</protein>
<feature type="transmembrane region" description="Helical" evidence="6">
    <location>
        <begin position="252"/>
        <end position="276"/>
    </location>
</feature>
<dbReference type="InterPro" id="IPR000175">
    <property type="entry name" value="Na/ntran_symport"/>
</dbReference>
<evidence type="ECO:0000256" key="6">
    <source>
        <dbReference type="SAM" id="Phobius"/>
    </source>
</evidence>
<dbReference type="AlphaFoldDB" id="A0A094IV23"/>
<dbReference type="STRING" id="1517416.IDAT_00810"/>
<evidence type="ECO:0000256" key="4">
    <source>
        <dbReference type="ARBA" id="ARBA00022989"/>
    </source>
</evidence>
<dbReference type="Pfam" id="PF00209">
    <property type="entry name" value="SNF"/>
    <property type="match status" value="2"/>
</dbReference>
<feature type="transmembrane region" description="Helical" evidence="6">
    <location>
        <begin position="175"/>
        <end position="195"/>
    </location>
</feature>
<evidence type="ECO:0000256" key="1">
    <source>
        <dbReference type="ARBA" id="ARBA00004141"/>
    </source>
</evidence>
<organism evidence="7 8">
    <name type="scientific">Pseudidiomarina atlantica</name>
    <dbReference type="NCBI Taxonomy" id="1517416"/>
    <lineage>
        <taxon>Bacteria</taxon>
        <taxon>Pseudomonadati</taxon>
        <taxon>Pseudomonadota</taxon>
        <taxon>Gammaproteobacteria</taxon>
        <taxon>Alteromonadales</taxon>
        <taxon>Idiomarinaceae</taxon>
        <taxon>Pseudidiomarina</taxon>
    </lineage>
</organism>
<keyword evidence="3 6" id="KW-0812">Transmembrane</keyword>
<feature type="transmembrane region" description="Helical" evidence="6">
    <location>
        <begin position="311"/>
        <end position="332"/>
    </location>
</feature>
<gene>
    <name evidence="7" type="ORF">IDAT_00810</name>
</gene>
<keyword evidence="5 6" id="KW-0472">Membrane</keyword>
<sequence length="447" mass="48493">MAASSPAFSSRIGFILAAAGSAVGVGNIWGFPTQAASNGGGAFLLVYLVMILALAYPMLVAELTIGRMRQQNPIEALRALSEKPFWRLFGATTGVVALIVLSLILSFYAIVSGWLLAYMLAPLAELLGFPAAARWLTGFSVERNLVMMVLFMLLTIHVIRSGVTKGIERWSTRLMPLLFVLLLGMVIYILTLPGASDGLRMYLTPDFDRVLDPNLIVRAMGQAFFSLSIGAACMMTYGAYLSKHENLPRTAGWVAGLDTSVAFLAGLLILPAMFAAQQLGVEIYAADGSLLSADTLVFNVLPAMFDSMGAAGLWVALAFFALMVIAAITSSISMLEAPVNALREESGQPRSRTAWIVGGLIAGVSAVIIYNFDALFGLVITVTTVYMQPLMGLTFGFMLTWILRQNYLLKALQDGAPDIESSLFWKIWPWYVKFICPILILLVIWRG</sequence>
<dbReference type="InterPro" id="IPR037272">
    <property type="entry name" value="SNS_sf"/>
</dbReference>
<feature type="transmembrane region" description="Helical" evidence="6">
    <location>
        <begin position="85"/>
        <end position="109"/>
    </location>
</feature>
<evidence type="ECO:0000313" key="7">
    <source>
        <dbReference type="EMBL" id="KFZ29679.1"/>
    </source>
</evidence>
<dbReference type="GO" id="GO:0016020">
    <property type="term" value="C:membrane"/>
    <property type="evidence" value="ECO:0007669"/>
    <property type="project" value="UniProtKB-SubCell"/>
</dbReference>
<keyword evidence="8" id="KW-1185">Reference proteome</keyword>
<feature type="transmembrane region" description="Helical" evidence="6">
    <location>
        <begin position="215"/>
        <end position="240"/>
    </location>
</feature>
<feature type="transmembrane region" description="Helical" evidence="6">
    <location>
        <begin position="43"/>
        <end position="65"/>
    </location>
</feature>
<feature type="transmembrane region" description="Helical" evidence="6">
    <location>
        <begin position="423"/>
        <end position="445"/>
    </location>
</feature>
<dbReference type="RefSeq" id="WP_034729283.1">
    <property type="nucleotide sequence ID" value="NZ_JPIN01000001.1"/>
</dbReference>
<evidence type="ECO:0000313" key="8">
    <source>
        <dbReference type="Proteomes" id="UP000053718"/>
    </source>
</evidence>
<comment type="subcellular location">
    <subcellularLocation>
        <location evidence="1">Membrane</location>
        <topology evidence="1">Multi-pass membrane protein</topology>
    </subcellularLocation>
</comment>
<reference evidence="7 8" key="1">
    <citation type="submission" date="2014-06" db="EMBL/GenBank/DDBJ databases">
        <title>Draft genome sequence of Idiomarina sp. MCCC 1A10513.</title>
        <authorList>
            <person name="Du J."/>
            <person name="Lai Q."/>
            <person name="Shao Z."/>
        </authorList>
    </citation>
    <scope>NUCLEOTIDE SEQUENCE [LARGE SCALE GENOMIC DNA]</scope>
    <source>
        <strain evidence="7 8">MCCC 1A10513</strain>
    </source>
</reference>
<keyword evidence="2" id="KW-0813">Transport</keyword>
<name>A0A094IV23_9GAMM</name>
<evidence type="ECO:0000256" key="3">
    <source>
        <dbReference type="ARBA" id="ARBA00022692"/>
    </source>
</evidence>
<dbReference type="InterPro" id="IPR047218">
    <property type="entry name" value="YocR/YhdH-like"/>
</dbReference>
<dbReference type="eggNOG" id="COG0733">
    <property type="taxonomic scope" value="Bacteria"/>
</dbReference>
<evidence type="ECO:0000256" key="2">
    <source>
        <dbReference type="ARBA" id="ARBA00022448"/>
    </source>
</evidence>
<evidence type="ECO:0000256" key="5">
    <source>
        <dbReference type="ARBA" id="ARBA00023136"/>
    </source>
</evidence>
<dbReference type="PANTHER" id="PTHR42948:SF1">
    <property type="entry name" value="TRANSPORTER"/>
    <property type="match status" value="1"/>
</dbReference>
<dbReference type="OrthoDB" id="9762833at2"/>
<dbReference type="PANTHER" id="PTHR42948">
    <property type="entry name" value="TRANSPORTER"/>
    <property type="match status" value="1"/>
</dbReference>
<proteinExistence type="predicted"/>
<dbReference type="Proteomes" id="UP000053718">
    <property type="component" value="Unassembled WGS sequence"/>
</dbReference>
<comment type="caution">
    <text evidence="7">The sequence shown here is derived from an EMBL/GenBank/DDBJ whole genome shotgun (WGS) entry which is preliminary data.</text>
</comment>
<feature type="transmembrane region" description="Helical" evidence="6">
    <location>
        <begin position="378"/>
        <end position="403"/>
    </location>
</feature>
<feature type="transmembrane region" description="Helical" evidence="6">
    <location>
        <begin position="12"/>
        <end position="31"/>
    </location>
</feature>